<dbReference type="HOGENOM" id="CLU_2846025_0_0_0"/>
<dbReference type="EMBL" id="CP001744">
    <property type="protein sequence ID" value="ADG66803.1"/>
    <property type="molecule type" value="Genomic_DNA"/>
</dbReference>
<evidence type="ECO:0000313" key="2">
    <source>
        <dbReference type="Proteomes" id="UP000002220"/>
    </source>
</evidence>
<reference evidence="1 2" key="1">
    <citation type="journal article" date="2010" name="Stand. Genomic Sci.">
        <title>Complete genome sequence of Planctomyces limnophilus type strain (Mu 290).</title>
        <authorList>
            <person name="Labutti K."/>
            <person name="Sikorski J."/>
            <person name="Schneider S."/>
            <person name="Nolan M."/>
            <person name="Lucas S."/>
            <person name="Glavina Del Rio T."/>
            <person name="Tice H."/>
            <person name="Cheng J.F."/>
            <person name="Goodwin L."/>
            <person name="Pitluck S."/>
            <person name="Liolios K."/>
            <person name="Ivanova N."/>
            <person name="Mavromatis K."/>
            <person name="Mikhailova N."/>
            <person name="Pati A."/>
            <person name="Chen A."/>
            <person name="Palaniappan K."/>
            <person name="Land M."/>
            <person name="Hauser L."/>
            <person name="Chang Y.J."/>
            <person name="Jeffries C.D."/>
            <person name="Tindall B.J."/>
            <person name="Rohde M."/>
            <person name="Goker M."/>
            <person name="Woyke T."/>
            <person name="Bristow J."/>
            <person name="Eisen J.A."/>
            <person name="Markowitz V."/>
            <person name="Hugenholtz P."/>
            <person name="Kyrpides N.C."/>
            <person name="Klenk H.P."/>
            <person name="Lapidus A."/>
        </authorList>
    </citation>
    <scope>NUCLEOTIDE SEQUENCE [LARGE SCALE GENOMIC DNA]</scope>
    <source>
        <strain evidence="2">ATCC 43296 / DSM 3776 / IFAM 1008 / 290</strain>
    </source>
</reference>
<proteinExistence type="predicted"/>
<gene>
    <name evidence="1" type="ordered locus">Plim_0959</name>
</gene>
<keyword evidence="2" id="KW-1185">Reference proteome</keyword>
<dbReference type="KEGG" id="plm:Plim_0959"/>
<accession>D5ST35</accession>
<dbReference type="AlphaFoldDB" id="D5ST35"/>
<dbReference type="Proteomes" id="UP000002220">
    <property type="component" value="Chromosome"/>
</dbReference>
<protein>
    <submittedName>
        <fullName evidence="1">Uncharacterized protein</fullName>
    </submittedName>
</protein>
<organism evidence="1 2">
    <name type="scientific">Planctopirus limnophila (strain ATCC 43296 / DSM 3776 / IFAM 1008 / Mu 290)</name>
    <name type="common">Planctomyces limnophilus</name>
    <dbReference type="NCBI Taxonomy" id="521674"/>
    <lineage>
        <taxon>Bacteria</taxon>
        <taxon>Pseudomonadati</taxon>
        <taxon>Planctomycetota</taxon>
        <taxon>Planctomycetia</taxon>
        <taxon>Planctomycetales</taxon>
        <taxon>Planctomycetaceae</taxon>
        <taxon>Planctopirus</taxon>
    </lineage>
</organism>
<dbReference type="STRING" id="521674.Plim_0959"/>
<evidence type="ECO:0000313" key="1">
    <source>
        <dbReference type="EMBL" id="ADG66803.1"/>
    </source>
</evidence>
<sequence>MLVRLVVLGEAMLRASFFENHGILNGILLAGGLVNGEINTSGVRPVANLSSGILPLCQRHVCVRE</sequence>
<name>D5ST35_PLAL2</name>